<evidence type="ECO:0000256" key="8">
    <source>
        <dbReference type="SAM" id="MobiDB-lite"/>
    </source>
</evidence>
<dbReference type="EMBL" id="OV696694">
    <property type="protein sequence ID" value="CAH1274665.1"/>
    <property type="molecule type" value="Genomic_DNA"/>
</dbReference>
<dbReference type="CDD" id="cd01439">
    <property type="entry name" value="TCCD_inducible_PARP_like"/>
    <property type="match status" value="1"/>
</dbReference>
<reference evidence="11" key="1">
    <citation type="submission" date="2022-01" db="EMBL/GenBank/DDBJ databases">
        <authorList>
            <person name="Braso-Vives M."/>
        </authorList>
    </citation>
    <scope>NUCLEOTIDE SEQUENCE</scope>
</reference>
<dbReference type="FunFam" id="3.90.228.10:FF:000008">
    <property type="entry name" value="Poly [ADP-ribose] polymerase"/>
    <property type="match status" value="1"/>
</dbReference>
<evidence type="ECO:0000259" key="10">
    <source>
        <dbReference type="PROSITE" id="PS51154"/>
    </source>
</evidence>
<dbReference type="GO" id="GO:0003950">
    <property type="term" value="F:NAD+ poly-ADP-ribosyltransferase activity"/>
    <property type="evidence" value="ECO:0007669"/>
    <property type="project" value="UniProtKB-UniRule"/>
</dbReference>
<dbReference type="Gene3D" id="3.90.228.10">
    <property type="match status" value="1"/>
</dbReference>
<evidence type="ECO:0000256" key="1">
    <source>
        <dbReference type="ARBA" id="ARBA00004123"/>
    </source>
</evidence>
<evidence type="ECO:0000256" key="2">
    <source>
        <dbReference type="ARBA" id="ARBA00022676"/>
    </source>
</evidence>
<dbReference type="GO" id="GO:0005737">
    <property type="term" value="C:cytoplasm"/>
    <property type="evidence" value="ECO:0007669"/>
    <property type="project" value="TreeGrafter"/>
</dbReference>
<dbReference type="EC" id="2.4.2.-" evidence="7"/>
<dbReference type="InterPro" id="IPR052056">
    <property type="entry name" value="Mono-ARTD/PARP"/>
</dbReference>
<accession>A0A8K0F415</accession>
<dbReference type="Pfam" id="PF01661">
    <property type="entry name" value="Macro"/>
    <property type="match status" value="3"/>
</dbReference>
<evidence type="ECO:0000256" key="5">
    <source>
        <dbReference type="ARBA" id="ARBA00023242"/>
    </source>
</evidence>
<feature type="domain" description="Macro" evidence="10">
    <location>
        <begin position="914"/>
        <end position="1085"/>
    </location>
</feature>
<keyword evidence="12" id="KW-1185">Reference proteome</keyword>
<evidence type="ECO:0000256" key="7">
    <source>
        <dbReference type="RuleBase" id="RU362114"/>
    </source>
</evidence>
<comment type="subcellular location">
    <subcellularLocation>
        <location evidence="1">Nucleus</location>
    </subcellularLocation>
</comment>
<comment type="similarity">
    <text evidence="6">Belongs to the ARTD/PARP family.</text>
</comment>
<feature type="domain" description="Macro" evidence="10">
    <location>
        <begin position="1092"/>
        <end position="1264"/>
    </location>
</feature>
<keyword evidence="3 7" id="KW-0808">Transferase</keyword>
<feature type="compositionally biased region" description="Basic and acidic residues" evidence="8">
    <location>
        <begin position="25"/>
        <end position="44"/>
    </location>
</feature>
<dbReference type="InterPro" id="IPR012317">
    <property type="entry name" value="Poly(ADP-ribose)pol_cat_dom"/>
</dbReference>
<evidence type="ECO:0000313" key="11">
    <source>
        <dbReference type="EMBL" id="CAH1274665.1"/>
    </source>
</evidence>
<dbReference type="GO" id="GO:0003714">
    <property type="term" value="F:transcription corepressor activity"/>
    <property type="evidence" value="ECO:0007669"/>
    <property type="project" value="TreeGrafter"/>
</dbReference>
<dbReference type="SMART" id="SM00506">
    <property type="entry name" value="A1pp"/>
    <property type="match status" value="3"/>
</dbReference>
<evidence type="ECO:0000259" key="9">
    <source>
        <dbReference type="PROSITE" id="PS51059"/>
    </source>
</evidence>
<dbReference type="InterPro" id="IPR002589">
    <property type="entry name" value="Macro_dom"/>
</dbReference>
<dbReference type="InterPro" id="IPR043472">
    <property type="entry name" value="Macro_dom-like"/>
</dbReference>
<evidence type="ECO:0000256" key="6">
    <source>
        <dbReference type="ARBA" id="ARBA00024347"/>
    </source>
</evidence>
<evidence type="ECO:0000256" key="4">
    <source>
        <dbReference type="ARBA" id="ARBA00023027"/>
    </source>
</evidence>
<dbReference type="Gene3D" id="3.30.70.330">
    <property type="match status" value="3"/>
</dbReference>
<dbReference type="GO" id="GO:0010629">
    <property type="term" value="P:negative regulation of gene expression"/>
    <property type="evidence" value="ECO:0007669"/>
    <property type="project" value="TreeGrafter"/>
</dbReference>
<keyword evidence="4 7" id="KW-0520">NAD</keyword>
<dbReference type="PANTHER" id="PTHR14453:SF67">
    <property type="entry name" value="POLY [ADP-RIBOSE] POLYMERASE"/>
    <property type="match status" value="1"/>
</dbReference>
<dbReference type="InterPro" id="IPR012677">
    <property type="entry name" value="Nucleotide-bd_a/b_plait_sf"/>
</dbReference>
<dbReference type="Proteomes" id="UP000838412">
    <property type="component" value="Chromosome 9"/>
</dbReference>
<dbReference type="PROSITE" id="PS51059">
    <property type="entry name" value="PARP_CATALYTIC"/>
    <property type="match status" value="1"/>
</dbReference>
<dbReference type="Pfam" id="PF23085">
    <property type="entry name" value="RRM_PARP14_3"/>
    <property type="match status" value="2"/>
</dbReference>
<evidence type="ECO:0000256" key="3">
    <source>
        <dbReference type="ARBA" id="ARBA00022679"/>
    </source>
</evidence>
<organism evidence="11 12">
    <name type="scientific">Branchiostoma lanceolatum</name>
    <name type="common">Common lancelet</name>
    <name type="synonym">Amphioxus lanceolatum</name>
    <dbReference type="NCBI Taxonomy" id="7740"/>
    <lineage>
        <taxon>Eukaryota</taxon>
        <taxon>Metazoa</taxon>
        <taxon>Chordata</taxon>
        <taxon>Cephalochordata</taxon>
        <taxon>Leptocardii</taxon>
        <taxon>Amphioxiformes</taxon>
        <taxon>Branchiostomatidae</taxon>
        <taxon>Branchiostoma</taxon>
    </lineage>
</organism>
<keyword evidence="2 7" id="KW-0328">Glycosyltransferase</keyword>
<evidence type="ECO:0000313" key="12">
    <source>
        <dbReference type="Proteomes" id="UP000838412"/>
    </source>
</evidence>
<dbReference type="GO" id="GO:1990404">
    <property type="term" value="F:NAD+-protein mono-ADP-ribosyltransferase activity"/>
    <property type="evidence" value="ECO:0007669"/>
    <property type="project" value="TreeGrafter"/>
</dbReference>
<proteinExistence type="inferred from homology"/>
<feature type="domain" description="PARP catalytic" evidence="9">
    <location>
        <begin position="1413"/>
        <end position="1611"/>
    </location>
</feature>
<dbReference type="SUPFAM" id="SSF56399">
    <property type="entry name" value="ADP-ribosylation"/>
    <property type="match status" value="1"/>
</dbReference>
<keyword evidence="5" id="KW-0539">Nucleus</keyword>
<dbReference type="OrthoDB" id="6133115at2759"/>
<dbReference type="PANTHER" id="PTHR14453">
    <property type="entry name" value="PARP/ZINC FINGER CCCH TYPE DOMAIN CONTAINING PROTEIN"/>
    <property type="match status" value="1"/>
</dbReference>
<dbReference type="Pfam" id="PF00644">
    <property type="entry name" value="PARP"/>
    <property type="match status" value="1"/>
</dbReference>
<gene>
    <name evidence="11" type="primary">PARP14</name>
    <name evidence="11" type="ORF">BLAG_LOCUS25607</name>
</gene>
<dbReference type="SUPFAM" id="SSF52949">
    <property type="entry name" value="Macro domain-like"/>
    <property type="match status" value="3"/>
</dbReference>
<feature type="region of interest" description="Disordered" evidence="8">
    <location>
        <begin position="1"/>
        <end position="44"/>
    </location>
</feature>
<protein>
    <recommendedName>
        <fullName evidence="7">Poly [ADP-ribose] polymerase</fullName>
        <shortName evidence="7">PARP</shortName>
        <ecNumber evidence="7">2.4.2.-</ecNumber>
    </recommendedName>
</protein>
<dbReference type="PROSITE" id="PS51154">
    <property type="entry name" value="MACRO"/>
    <property type="match status" value="3"/>
</dbReference>
<name>A0A8K0F415_BRALA</name>
<feature type="domain" description="Macro" evidence="10">
    <location>
        <begin position="720"/>
        <end position="892"/>
    </location>
</feature>
<dbReference type="GO" id="GO:0005634">
    <property type="term" value="C:nucleus"/>
    <property type="evidence" value="ECO:0007669"/>
    <property type="project" value="UniProtKB-SubCell"/>
</dbReference>
<dbReference type="Gene3D" id="3.40.220.10">
    <property type="entry name" value="Leucine Aminopeptidase, subunit E, domain 1"/>
    <property type="match status" value="3"/>
</dbReference>
<dbReference type="GO" id="GO:0070212">
    <property type="term" value="P:protein poly-ADP-ribosylation"/>
    <property type="evidence" value="ECO:0007669"/>
    <property type="project" value="TreeGrafter"/>
</dbReference>
<sequence length="1611" mass="175489">MGSAASTADKPEDGPPTVTAGPHEQPSHGHGDVPGPDDRPPCRDEYLLETPSIEVVRSGTMSCSTDALKKYFSNNKRSGGGKITSISEDDDCYVITFENTKEAQDVLSRNHVLQGTQLQVYHRKNPTVEVITDGTIDEERLKVYFTNTRASGGGPIERIKKDPNGVFYITFQHKRAAVDVVQKPAHFIEEKEVIVSEKLSLIDAKILLIKGIPTGCTNGFLRDYLEGLESAGNRLSIAGVFRGEDTSMAVVSLLLGIDGKTRRRMAKEVQGKPLSEHLVSVSPMVITRSVQLSGITKRFTQDRLLKYFEDTGQSGGGQVLDITTDEQQGTAVIRFRDPTVVPRVVSKPIHEFESGPISVCAHYEPLGTIAEMDFTTSLTKPMDKTNIHRAIKRNEQKIVNVDLCKLRLLEKQLPPFRSTFPNVDFEIVHAHREVKITGVEQEVQQAQDKVRGKLDDFKESRWSIPTGLRSVLLHKDTKKTIDTVQTQTNTLNDVVVDVRSREVVIWAVDKGTANTAENGIRALFTETSRDVSKEVLGVGGWDNFAVQSNKDANFSAVMSCDKIAGKVKIAGLIQAVDVLEKKLDDFLKQVDTSIVSVEEAVLNVLAKGQKDLIQKIESANEVKIDVIRAGFKILGPRDRMKKVSEAIMDLVANVTKSKEQYRKPGLKRLFGKDTFQKRLKEIEENQRCSLQWDSKTQPQALAIGEKPSKIIPPVQPPTPSAAPGHTTVGLITVDIQPGHLESESTDVIVNPVTSSTAFTVVGDALVKAGGQSIRDDFQTNWGSRVNGVLLTDAGTLRCKKVAHMVLPPADKVRDAVCQCLVLSNQAGMTSIAFPAIGTGGFGLNPSQSAKAIRAGVEQFVRQNPAPVLKTVKLTIFAQRMVADYSAEFCCNPIRPAASAKGKNLTRPGNITTPSPGQQEMRFSSVRMQVQQGDISQEKTDVVVSTLLKDMGFTVVTKALVKAGGQSIADDLKKAWPKKTDNLVFTDAGTLPIKKVAHMVIPSASELTDSVVACLKNADKLGLTSISFPAIGTGGSMSQAESAHGIYSGVQEFGSLLKPQNLKLVRVTIYDSKMLGTFHSTMQQFSSSGQVPAQGSPSGQLGSVTVQIQQGDLTKETTETVVNPVNSDGGFFAVGHALEKAGGSTVKTDCQKSWNERMNEVLVKDGGKLQCKKIIHMACPDAKAMKGRVLECLKQAESIGLTSVAFPAIGTGGFGVSAADAARETVQAIKDFACTHNPRSVKLVRVTVFQASMVAEFQQALQAALPKAPIAGVAAVKAVEAVEEVAPVVTPVGKMPPNTDVEQVVEVTFFACNQVDMDNAKREVSKTIDRFMTKDRVNDDRLKSTVRLLQQTEKDSIIQMGRDQLVLVTITGSNIEVSGLSEEVGSVLKEIGSFLREKKAAYDAEELKKDVIKVPDHWDSPPSGTTGAHIVSLMQSSQEYKDVETNFLASVGYKPQIVSISRVQNEAKYKAYMLELKEREKRLGTGTIEKVLYHGTAQDVVVNINEGGFNRSYCGKNATVYGRGMYFARDASYSASSTYSPPDSQGNRYIYQVRVIVGEFTTGKSGIVEPPPKNPSNVAVRYDSVVDNVHNPSIFVVFRDNEAYPEYLIVFK</sequence>